<dbReference type="AlphaFoldDB" id="A0A4R8M230"/>
<dbReference type="OrthoDB" id="9807907at2"/>
<keyword evidence="2" id="KW-0547">Nucleotide-binding</keyword>
<comment type="caution">
    <text evidence="2">The sequence shown here is derived from an EMBL/GenBank/DDBJ whole genome shotgun (WGS) entry which is preliminary data.</text>
</comment>
<dbReference type="Gene3D" id="3.30.565.60">
    <property type="match status" value="1"/>
</dbReference>
<dbReference type="EMBL" id="SORI01000016">
    <property type="protein sequence ID" value="TDY57065.1"/>
    <property type="molecule type" value="Genomic_DNA"/>
</dbReference>
<dbReference type="Pfam" id="PF13749">
    <property type="entry name" value="HATPase_c_4"/>
    <property type="match status" value="1"/>
</dbReference>
<accession>A0A4R8M230</accession>
<evidence type="ECO:0000313" key="3">
    <source>
        <dbReference type="Proteomes" id="UP000295066"/>
    </source>
</evidence>
<protein>
    <submittedName>
        <fullName evidence="2">ATP-dependent DNA helicase recG-like protein</fullName>
    </submittedName>
</protein>
<reference evidence="2 3" key="1">
    <citation type="submission" date="2019-03" db="EMBL/GenBank/DDBJ databases">
        <title>Genomic Encyclopedia of Type Strains, Phase IV (KMG-IV): sequencing the most valuable type-strain genomes for metagenomic binning, comparative biology and taxonomic classification.</title>
        <authorList>
            <person name="Goeker M."/>
        </authorList>
    </citation>
    <scope>NUCLEOTIDE SEQUENCE [LARGE SCALE GENOMIC DNA]</scope>
    <source>
        <strain evidence="2 3">DSM 25964</strain>
    </source>
</reference>
<feature type="compositionally biased region" description="Polar residues" evidence="1">
    <location>
        <begin position="417"/>
        <end position="426"/>
    </location>
</feature>
<feature type="compositionally biased region" description="Basic and acidic residues" evidence="1">
    <location>
        <begin position="278"/>
        <end position="334"/>
    </location>
</feature>
<name>A0A4R8M230_9BACT</name>
<organism evidence="2 3">
    <name type="scientific">Aminivibrio pyruvatiphilus</name>
    <dbReference type="NCBI Taxonomy" id="1005740"/>
    <lineage>
        <taxon>Bacteria</taxon>
        <taxon>Thermotogati</taxon>
        <taxon>Synergistota</taxon>
        <taxon>Synergistia</taxon>
        <taxon>Synergistales</taxon>
        <taxon>Aminobacteriaceae</taxon>
        <taxon>Aminivibrio</taxon>
    </lineage>
</organism>
<dbReference type="GO" id="GO:0004386">
    <property type="term" value="F:helicase activity"/>
    <property type="evidence" value="ECO:0007669"/>
    <property type="project" value="UniProtKB-KW"/>
</dbReference>
<keyword evidence="2" id="KW-0067">ATP-binding</keyword>
<keyword evidence="3" id="KW-1185">Reference proteome</keyword>
<proteinExistence type="predicted"/>
<sequence>MEALPYFFLDYREIPASGTKTEWTDRLVPDGTWSGNLYDFYRMVILRLFRDLKVPFRLNLDERQDDTPVHKSLREALVNTIIHADYSLSTALLIVKGPDYFEFRNPGRMRVPMTEALEGGQSDCRNRIMQRLFSLIGLGEQAGSGIPRMLENWKSQHYRPPELFESVLPEFTTMRLRTVSLLPEPILAELREHFGESFEKLSVNERMALVTARVEGYVSNIRLRQIFSLHPHDITLLLRELVGKHLFESDGKGRGMTYRIAGIRPVDRGSSMQANEESPTHRDPGSTHKDPGSTHKDPSSTHKDPGSTHKDPGSTHKDPGSTHKDPGSTHKDPGSTHGEVASDPCGNPALTGIVQKVQSKSRANRNDVRSAILALCKEGFQTPQQLSKLLNRSQEGLRERYIKPLINEMLLERRYPSQPNHEQQAYRTRRREE</sequence>
<keyword evidence="2" id="KW-0378">Hydrolase</keyword>
<dbReference type="InterPro" id="IPR038475">
    <property type="entry name" value="RecG_C_sf"/>
</dbReference>
<keyword evidence="2" id="KW-0347">Helicase</keyword>
<feature type="region of interest" description="Disordered" evidence="1">
    <location>
        <begin position="262"/>
        <end position="347"/>
    </location>
</feature>
<feature type="region of interest" description="Disordered" evidence="1">
    <location>
        <begin position="413"/>
        <end position="433"/>
    </location>
</feature>
<evidence type="ECO:0000256" key="1">
    <source>
        <dbReference type="SAM" id="MobiDB-lite"/>
    </source>
</evidence>
<dbReference type="PANTHER" id="PTHR30595">
    <property type="entry name" value="GLPR-RELATED TRANSCRIPTIONAL REPRESSOR"/>
    <property type="match status" value="1"/>
</dbReference>
<gene>
    <name evidence="2" type="ORF">C8D99_11641</name>
</gene>
<dbReference type="Proteomes" id="UP000295066">
    <property type="component" value="Unassembled WGS sequence"/>
</dbReference>
<dbReference type="PANTHER" id="PTHR30595:SF6">
    <property type="entry name" value="SCHLAFEN ALBA-2 DOMAIN-CONTAINING PROTEIN"/>
    <property type="match status" value="1"/>
</dbReference>
<evidence type="ECO:0000313" key="2">
    <source>
        <dbReference type="EMBL" id="TDY57065.1"/>
    </source>
</evidence>